<sequence>MAQQEFQGSDTPTPPRGMPVIDPQADLDTPPEGMTSLGDVISAQDVAPATPSVIGEPEPQRSRDDAGDWPTLQYRSKQREDKPRRGPLNFFRRDS</sequence>
<protein>
    <submittedName>
        <fullName evidence="2">Uncharacterized protein</fullName>
    </submittedName>
</protein>
<feature type="region of interest" description="Disordered" evidence="1">
    <location>
        <begin position="1"/>
        <end position="95"/>
    </location>
</feature>
<reference evidence="3" key="1">
    <citation type="submission" date="2016-10" db="EMBL/GenBank/DDBJ databases">
        <authorList>
            <person name="Varghese N."/>
            <person name="Submissions S."/>
        </authorList>
    </citation>
    <scope>NUCLEOTIDE SEQUENCE [LARGE SCALE GENOMIC DNA]</scope>
    <source>
        <strain evidence="3">DSM 44771</strain>
    </source>
</reference>
<evidence type="ECO:0000256" key="1">
    <source>
        <dbReference type="SAM" id="MobiDB-lite"/>
    </source>
</evidence>
<dbReference type="STRING" id="95161.SAMN05660874_00326"/>
<evidence type="ECO:0000313" key="2">
    <source>
        <dbReference type="EMBL" id="SFS33649.1"/>
    </source>
</evidence>
<name>A0A1I6P0C5_9PSEU</name>
<proteinExistence type="predicted"/>
<dbReference type="RefSeq" id="WP_093414532.1">
    <property type="nucleotide sequence ID" value="NZ_FOZX01000001.1"/>
</dbReference>
<keyword evidence="3" id="KW-1185">Reference proteome</keyword>
<accession>A0A1I6P0C5</accession>
<dbReference type="EMBL" id="FOZX01000001">
    <property type="protein sequence ID" value="SFS33649.1"/>
    <property type="molecule type" value="Genomic_DNA"/>
</dbReference>
<gene>
    <name evidence="2" type="ORF">SAMN05660874_00326</name>
</gene>
<feature type="compositionally biased region" description="Polar residues" evidence="1">
    <location>
        <begin position="1"/>
        <end position="11"/>
    </location>
</feature>
<dbReference type="Proteomes" id="UP000198852">
    <property type="component" value="Unassembled WGS sequence"/>
</dbReference>
<dbReference type="AlphaFoldDB" id="A0A1I6P0C5"/>
<organism evidence="2 3">
    <name type="scientific">Saccharopolyspora flava</name>
    <dbReference type="NCBI Taxonomy" id="95161"/>
    <lineage>
        <taxon>Bacteria</taxon>
        <taxon>Bacillati</taxon>
        <taxon>Actinomycetota</taxon>
        <taxon>Actinomycetes</taxon>
        <taxon>Pseudonocardiales</taxon>
        <taxon>Pseudonocardiaceae</taxon>
        <taxon>Saccharopolyspora</taxon>
    </lineage>
</organism>
<dbReference type="OrthoDB" id="3692597at2"/>
<evidence type="ECO:0000313" key="3">
    <source>
        <dbReference type="Proteomes" id="UP000198852"/>
    </source>
</evidence>